<name>A0AAV0GX57_9ROSI</name>
<dbReference type="EMBL" id="CAMGYJ010000002">
    <property type="protein sequence ID" value="CAI0377622.1"/>
    <property type="molecule type" value="Genomic_DNA"/>
</dbReference>
<dbReference type="AlphaFoldDB" id="A0AAV0GX57"/>
<feature type="compositionally biased region" description="Polar residues" evidence="1">
    <location>
        <begin position="9"/>
        <end position="23"/>
    </location>
</feature>
<protein>
    <submittedName>
        <fullName evidence="2">Uncharacterized protein</fullName>
    </submittedName>
</protein>
<comment type="caution">
    <text evidence="2">The sequence shown here is derived from an EMBL/GenBank/DDBJ whole genome shotgun (WGS) entry which is preliminary data.</text>
</comment>
<feature type="region of interest" description="Disordered" evidence="1">
    <location>
        <begin position="1"/>
        <end position="23"/>
    </location>
</feature>
<evidence type="ECO:0000313" key="2">
    <source>
        <dbReference type="EMBL" id="CAI0377622.1"/>
    </source>
</evidence>
<gene>
    <name evidence="2" type="ORF">LITE_LOCUS1529</name>
</gene>
<dbReference type="Proteomes" id="UP001154282">
    <property type="component" value="Unassembled WGS sequence"/>
</dbReference>
<reference evidence="2" key="1">
    <citation type="submission" date="2022-08" db="EMBL/GenBank/DDBJ databases">
        <authorList>
            <person name="Gutierrez-Valencia J."/>
        </authorList>
    </citation>
    <scope>NUCLEOTIDE SEQUENCE</scope>
</reference>
<accession>A0AAV0GX57</accession>
<keyword evidence="3" id="KW-1185">Reference proteome</keyword>
<evidence type="ECO:0000313" key="3">
    <source>
        <dbReference type="Proteomes" id="UP001154282"/>
    </source>
</evidence>
<organism evidence="2 3">
    <name type="scientific">Linum tenue</name>
    <dbReference type="NCBI Taxonomy" id="586396"/>
    <lineage>
        <taxon>Eukaryota</taxon>
        <taxon>Viridiplantae</taxon>
        <taxon>Streptophyta</taxon>
        <taxon>Embryophyta</taxon>
        <taxon>Tracheophyta</taxon>
        <taxon>Spermatophyta</taxon>
        <taxon>Magnoliopsida</taxon>
        <taxon>eudicotyledons</taxon>
        <taxon>Gunneridae</taxon>
        <taxon>Pentapetalae</taxon>
        <taxon>rosids</taxon>
        <taxon>fabids</taxon>
        <taxon>Malpighiales</taxon>
        <taxon>Linaceae</taxon>
        <taxon>Linum</taxon>
    </lineage>
</organism>
<sequence>MEKKKQTRSRTYPTRSSMRSSLS</sequence>
<proteinExistence type="predicted"/>
<evidence type="ECO:0000256" key="1">
    <source>
        <dbReference type="SAM" id="MobiDB-lite"/>
    </source>
</evidence>